<reference evidence="1" key="1">
    <citation type="submission" date="2023-03" db="EMBL/GenBank/DDBJ databases">
        <title>Massive genome expansion in bonnet fungi (Mycena s.s.) driven by repeated elements and novel gene families across ecological guilds.</title>
        <authorList>
            <consortium name="Lawrence Berkeley National Laboratory"/>
            <person name="Harder C.B."/>
            <person name="Miyauchi S."/>
            <person name="Viragh M."/>
            <person name="Kuo A."/>
            <person name="Thoen E."/>
            <person name="Andreopoulos B."/>
            <person name="Lu D."/>
            <person name="Skrede I."/>
            <person name="Drula E."/>
            <person name="Henrissat B."/>
            <person name="Morin E."/>
            <person name="Kohler A."/>
            <person name="Barry K."/>
            <person name="LaButti K."/>
            <person name="Morin E."/>
            <person name="Salamov A."/>
            <person name="Lipzen A."/>
            <person name="Mereny Z."/>
            <person name="Hegedus B."/>
            <person name="Baldrian P."/>
            <person name="Stursova M."/>
            <person name="Weitz H."/>
            <person name="Taylor A."/>
            <person name="Grigoriev I.V."/>
            <person name="Nagy L.G."/>
            <person name="Martin F."/>
            <person name="Kauserud H."/>
        </authorList>
    </citation>
    <scope>NUCLEOTIDE SEQUENCE</scope>
    <source>
        <strain evidence="1">9284</strain>
    </source>
</reference>
<accession>A0AAD7FFB3</accession>
<keyword evidence="2" id="KW-1185">Reference proteome</keyword>
<organism evidence="1 2">
    <name type="scientific">Roridomyces roridus</name>
    <dbReference type="NCBI Taxonomy" id="1738132"/>
    <lineage>
        <taxon>Eukaryota</taxon>
        <taxon>Fungi</taxon>
        <taxon>Dikarya</taxon>
        <taxon>Basidiomycota</taxon>
        <taxon>Agaricomycotina</taxon>
        <taxon>Agaricomycetes</taxon>
        <taxon>Agaricomycetidae</taxon>
        <taxon>Agaricales</taxon>
        <taxon>Marasmiineae</taxon>
        <taxon>Mycenaceae</taxon>
        <taxon>Roridomyces</taxon>
    </lineage>
</organism>
<dbReference type="Proteomes" id="UP001221142">
    <property type="component" value="Unassembled WGS sequence"/>
</dbReference>
<sequence length="363" mass="40217">MPPTFEVPQELIDTIVGLIDDTDALGTLATVATSFIAPCQRRLFRALTLSPNPDKRIHPLPAKFSRALAVFTASPHLASYVRQLTIILVRNEDPTEDPAGMGPVLERFVRLRCLVIQGCPMTLGSWANIPQRTVTSLCAVLRRKGLFHSLELTTIAGVPTSLLDHAIQSFPGLSMQIVGISRDDLQPLFPDAASKDNTASSLMELSVLEPQFPDRFCDFFLEPHCQNSLRGLQRLELLIAGYVIPHSNRFLQQSSFTSTLGHLVLVCHEPVLVSSSFVLPLLPALHTLEFRIEFAHPWYRPRWAHRTVARIIPQLPGSTPALKILLLGVRYYAQNDPYCPDPALGGTNFGFSPAPYPFDSAEH</sequence>
<evidence type="ECO:0000313" key="1">
    <source>
        <dbReference type="EMBL" id="KAJ7616630.1"/>
    </source>
</evidence>
<comment type="caution">
    <text evidence="1">The sequence shown here is derived from an EMBL/GenBank/DDBJ whole genome shotgun (WGS) entry which is preliminary data.</text>
</comment>
<protein>
    <submittedName>
        <fullName evidence="1">Uncharacterized protein</fullName>
    </submittedName>
</protein>
<feature type="non-terminal residue" evidence="1">
    <location>
        <position position="363"/>
    </location>
</feature>
<name>A0AAD7FFB3_9AGAR</name>
<evidence type="ECO:0000313" key="2">
    <source>
        <dbReference type="Proteomes" id="UP001221142"/>
    </source>
</evidence>
<gene>
    <name evidence="1" type="ORF">FB45DRAFT_934607</name>
</gene>
<dbReference type="EMBL" id="JARKIF010000022">
    <property type="protein sequence ID" value="KAJ7616630.1"/>
    <property type="molecule type" value="Genomic_DNA"/>
</dbReference>
<dbReference type="AlphaFoldDB" id="A0AAD7FFB3"/>
<proteinExistence type="predicted"/>